<dbReference type="Pfam" id="PF03816">
    <property type="entry name" value="LytR_cpsA_psr"/>
    <property type="match status" value="1"/>
</dbReference>
<dbReference type="PANTHER" id="PTHR33392">
    <property type="entry name" value="POLYISOPRENYL-TEICHOIC ACID--PEPTIDOGLYCAN TEICHOIC ACID TRANSFERASE TAGU"/>
    <property type="match status" value="1"/>
</dbReference>
<feature type="compositionally biased region" description="Low complexity" evidence="2">
    <location>
        <begin position="345"/>
        <end position="354"/>
    </location>
</feature>
<protein>
    <submittedName>
        <fullName evidence="5">LCP family protein</fullName>
    </submittedName>
</protein>
<feature type="region of interest" description="Disordered" evidence="2">
    <location>
        <begin position="345"/>
        <end position="370"/>
    </location>
</feature>
<evidence type="ECO:0000256" key="3">
    <source>
        <dbReference type="SAM" id="Phobius"/>
    </source>
</evidence>
<accession>A0ABW3FVG6</accession>
<feature type="domain" description="Cell envelope-related transcriptional attenuator" evidence="4">
    <location>
        <begin position="92"/>
        <end position="262"/>
    </location>
</feature>
<proteinExistence type="inferred from homology"/>
<dbReference type="NCBIfam" id="TIGR00350">
    <property type="entry name" value="lytR_cpsA_psr"/>
    <property type="match status" value="1"/>
</dbReference>
<gene>
    <name evidence="5" type="ORF">ACFQ16_12570</name>
</gene>
<evidence type="ECO:0000256" key="2">
    <source>
        <dbReference type="SAM" id="MobiDB-lite"/>
    </source>
</evidence>
<dbReference type="InterPro" id="IPR050922">
    <property type="entry name" value="LytR/CpsA/Psr_CW_biosynth"/>
</dbReference>
<name>A0ABW3FVG6_9PSEU</name>
<dbReference type="PANTHER" id="PTHR33392:SF6">
    <property type="entry name" value="POLYISOPRENYL-TEICHOIC ACID--PEPTIDOGLYCAN TEICHOIC ACID TRANSFERASE TAGU"/>
    <property type="match status" value="1"/>
</dbReference>
<feature type="transmembrane region" description="Helical" evidence="3">
    <location>
        <begin position="9"/>
        <end position="27"/>
    </location>
</feature>
<dbReference type="InterPro" id="IPR004474">
    <property type="entry name" value="LytR_CpsA_psr"/>
</dbReference>
<keyword evidence="3" id="KW-0812">Transmembrane</keyword>
<keyword evidence="6" id="KW-1185">Reference proteome</keyword>
<comment type="caution">
    <text evidence="5">The sequence shown here is derived from an EMBL/GenBank/DDBJ whole genome shotgun (WGS) entry which is preliminary data.</text>
</comment>
<keyword evidence="3" id="KW-0472">Membrane</keyword>
<dbReference type="RefSeq" id="WP_345600186.1">
    <property type="nucleotide sequence ID" value="NZ_BAABLT010000005.1"/>
</dbReference>
<dbReference type="Proteomes" id="UP001597018">
    <property type="component" value="Unassembled WGS sequence"/>
</dbReference>
<evidence type="ECO:0000313" key="5">
    <source>
        <dbReference type="EMBL" id="MFD0920579.1"/>
    </source>
</evidence>
<dbReference type="Gene3D" id="3.40.630.190">
    <property type="entry name" value="LCP protein"/>
    <property type="match status" value="1"/>
</dbReference>
<evidence type="ECO:0000313" key="6">
    <source>
        <dbReference type="Proteomes" id="UP001597018"/>
    </source>
</evidence>
<dbReference type="EMBL" id="JBHTIW010000007">
    <property type="protein sequence ID" value="MFD0920579.1"/>
    <property type="molecule type" value="Genomic_DNA"/>
</dbReference>
<evidence type="ECO:0000259" key="4">
    <source>
        <dbReference type="Pfam" id="PF03816"/>
    </source>
</evidence>
<organism evidence="5 6">
    <name type="scientific">Saccharopolyspora rosea</name>
    <dbReference type="NCBI Taxonomy" id="524884"/>
    <lineage>
        <taxon>Bacteria</taxon>
        <taxon>Bacillati</taxon>
        <taxon>Actinomycetota</taxon>
        <taxon>Actinomycetes</taxon>
        <taxon>Pseudonocardiales</taxon>
        <taxon>Pseudonocardiaceae</taxon>
        <taxon>Saccharopolyspora</taxon>
    </lineage>
</organism>
<sequence>MWRILRRGVLVLVVVVVIVLVVVGVFVHRKLDEVSSAMATSRALDGAPRSTGGGTNVLLMGLDTRKDRNGRQLPPQILDKLHAGDGDEGGYNTNTLILVHVPADGGPVRGFSIPRDDAVPVPGQGVRKIKEAYGLAKADAETELARQGVTDRAVLESHGREAGRRATLEVVRSLTGVPVDHFAEVSLAGFYDIAETLGGVRVCLNHPVHDEEYSGAVFPAGPQTLDGAQSLAFVRQRHGLPNGDLDRTRRQQAFLASAAREIRDPRTLLDLTRVRNLADAAERDVVLDAGWDGLALGDQLRRMTAEGTRFDTLPIEGYATLDGQDVNVVDTQRIRALVRTAFAGGATPGGAVPVHPQSAAPGPPAEDCVD</sequence>
<comment type="similarity">
    <text evidence="1">Belongs to the LytR/CpsA/Psr (LCP) family.</text>
</comment>
<reference evidence="6" key="1">
    <citation type="journal article" date="2019" name="Int. J. Syst. Evol. Microbiol.">
        <title>The Global Catalogue of Microorganisms (GCM) 10K type strain sequencing project: providing services to taxonomists for standard genome sequencing and annotation.</title>
        <authorList>
            <consortium name="The Broad Institute Genomics Platform"/>
            <consortium name="The Broad Institute Genome Sequencing Center for Infectious Disease"/>
            <person name="Wu L."/>
            <person name="Ma J."/>
        </authorList>
    </citation>
    <scope>NUCLEOTIDE SEQUENCE [LARGE SCALE GENOMIC DNA]</scope>
    <source>
        <strain evidence="6">CCUG 56401</strain>
    </source>
</reference>
<keyword evidence="3" id="KW-1133">Transmembrane helix</keyword>
<evidence type="ECO:0000256" key="1">
    <source>
        <dbReference type="ARBA" id="ARBA00006068"/>
    </source>
</evidence>